<gene>
    <name evidence="2" type="ordered locus">Pedsa_1263</name>
</gene>
<reference evidence="3" key="2">
    <citation type="submission" date="2011-02" db="EMBL/GenBank/DDBJ databases">
        <title>The complete genome of Pedobacter saltans DSM 12145.</title>
        <authorList>
            <consortium name="US DOE Joint Genome Institute (JGI-PGF)"/>
            <person name="Lucas S."/>
            <person name="Copeland A."/>
            <person name="Lapidus A."/>
            <person name="Bruce D."/>
            <person name="Goodwin L."/>
            <person name="Pitluck S."/>
            <person name="Kyrpides N."/>
            <person name="Mavromatis K."/>
            <person name="Pagani I."/>
            <person name="Ivanova N."/>
            <person name="Ovchinnikova G."/>
            <person name="Lu M."/>
            <person name="Detter J.C."/>
            <person name="Han C."/>
            <person name="Land M."/>
            <person name="Hauser L."/>
            <person name="Markowitz V."/>
            <person name="Cheng J.-F."/>
            <person name="Hugenholtz P."/>
            <person name="Woyke T."/>
            <person name="Wu D."/>
            <person name="Tindall B."/>
            <person name="Pomrenke H.G."/>
            <person name="Brambilla E."/>
            <person name="Klenk H.-P."/>
            <person name="Eisen J.A."/>
        </authorList>
    </citation>
    <scope>NUCLEOTIDE SEQUENCE [LARGE SCALE GENOMIC DNA]</scope>
    <source>
        <strain evidence="3">ATCC 51119 / DSM 12145 / JCM 21818 / LMG 10337 / NBRC 100064 / NCIMB 13643</strain>
    </source>
</reference>
<dbReference type="HOGENOM" id="CLU_079636_1_2_10"/>
<dbReference type="EMBL" id="CP002545">
    <property type="protein sequence ID" value="ADY51830.1"/>
    <property type="molecule type" value="Genomic_DNA"/>
</dbReference>
<evidence type="ECO:0000259" key="1">
    <source>
        <dbReference type="Pfam" id="PF13628"/>
    </source>
</evidence>
<dbReference type="STRING" id="762903.Pedsa_1263"/>
<feature type="domain" description="DUF4142" evidence="1">
    <location>
        <begin position="51"/>
        <end position="183"/>
    </location>
</feature>
<dbReference type="KEGG" id="psn:Pedsa_1263"/>
<dbReference type="InterPro" id="IPR012347">
    <property type="entry name" value="Ferritin-like"/>
</dbReference>
<dbReference type="eggNOG" id="COG3652">
    <property type="taxonomic scope" value="Bacteria"/>
</dbReference>
<dbReference type="PANTHER" id="PTHR38593:SF1">
    <property type="entry name" value="BLR2558 PROTEIN"/>
    <property type="match status" value="1"/>
</dbReference>
<dbReference type="Gene3D" id="1.20.1260.10">
    <property type="match status" value="1"/>
</dbReference>
<name>F0SDT4_PSESL</name>
<organism evidence="2 3">
    <name type="scientific">Pseudopedobacter saltans (strain ATCC 51119 / DSM 12145 / JCM 21818 / CCUG 39354 / LMG 10337 / NBRC 100064 / NCIMB 13643)</name>
    <name type="common">Pedobacter saltans</name>
    <dbReference type="NCBI Taxonomy" id="762903"/>
    <lineage>
        <taxon>Bacteria</taxon>
        <taxon>Pseudomonadati</taxon>
        <taxon>Bacteroidota</taxon>
        <taxon>Sphingobacteriia</taxon>
        <taxon>Sphingobacteriales</taxon>
        <taxon>Sphingobacteriaceae</taxon>
        <taxon>Pseudopedobacter</taxon>
    </lineage>
</organism>
<proteinExistence type="predicted"/>
<keyword evidence="3" id="KW-1185">Reference proteome</keyword>
<dbReference type="OrthoDB" id="883203at2"/>
<evidence type="ECO:0000313" key="3">
    <source>
        <dbReference type="Proteomes" id="UP000000310"/>
    </source>
</evidence>
<sequence>MKKYSFLSLPIALLICQACINNNNRKTDSKSDTLKESTVLLNESSVDGDAAFFLKQAAAGGIMEVEAAKVALKKTKNKQVTDFARMMLTDHSNINKTVKQLASDKKIILPEELDPEHKAHIDKLNSLSESNFDKEYIDMMVEDHRKDIKMFEDYYKSLRDKDILNLIQQTLPILKKHAEAVERIKRG</sequence>
<dbReference type="InterPro" id="IPR025419">
    <property type="entry name" value="DUF4142"/>
</dbReference>
<dbReference type="RefSeq" id="WP_013632329.1">
    <property type="nucleotide sequence ID" value="NC_015177.1"/>
</dbReference>
<dbReference type="AlphaFoldDB" id="F0SDT4"/>
<accession>F0SDT4</accession>
<dbReference type="Pfam" id="PF13628">
    <property type="entry name" value="DUF4142"/>
    <property type="match status" value="1"/>
</dbReference>
<evidence type="ECO:0000313" key="2">
    <source>
        <dbReference type="EMBL" id="ADY51830.1"/>
    </source>
</evidence>
<reference evidence="2 3" key="1">
    <citation type="journal article" date="2011" name="Stand. Genomic Sci.">
        <title>Complete genome sequence of the gliding, heparinolytic Pedobacter saltans type strain (113).</title>
        <authorList>
            <person name="Liolios K."/>
            <person name="Sikorski J."/>
            <person name="Lu M."/>
            <person name="Nolan M."/>
            <person name="Lapidus A."/>
            <person name="Lucas S."/>
            <person name="Hammon N."/>
            <person name="Deshpande S."/>
            <person name="Cheng J.F."/>
            <person name="Tapia R."/>
            <person name="Han C."/>
            <person name="Goodwin L."/>
            <person name="Pitluck S."/>
            <person name="Huntemann M."/>
            <person name="Ivanova N."/>
            <person name="Pagani I."/>
            <person name="Mavromatis K."/>
            <person name="Ovchinikova G."/>
            <person name="Pati A."/>
            <person name="Chen A."/>
            <person name="Palaniappan K."/>
            <person name="Land M."/>
            <person name="Hauser L."/>
            <person name="Brambilla E.M."/>
            <person name="Kotsyurbenko O."/>
            <person name="Rohde M."/>
            <person name="Tindall B.J."/>
            <person name="Abt B."/>
            <person name="Goker M."/>
            <person name="Detter J.C."/>
            <person name="Woyke T."/>
            <person name="Bristow J."/>
            <person name="Eisen J.A."/>
            <person name="Markowitz V."/>
            <person name="Hugenholtz P."/>
            <person name="Klenk H.P."/>
            <person name="Kyrpides N.C."/>
        </authorList>
    </citation>
    <scope>NUCLEOTIDE SEQUENCE [LARGE SCALE GENOMIC DNA]</scope>
    <source>
        <strain evidence="3">ATCC 51119 / DSM 12145 / JCM 21818 / LMG 10337 / NBRC 100064 / NCIMB 13643</strain>
    </source>
</reference>
<dbReference type="PANTHER" id="PTHR38593">
    <property type="entry name" value="BLR2558 PROTEIN"/>
    <property type="match status" value="1"/>
</dbReference>
<dbReference type="Proteomes" id="UP000000310">
    <property type="component" value="Chromosome"/>
</dbReference>
<protein>
    <submittedName>
        <fullName evidence="2">Outer membrane protein</fullName>
    </submittedName>
</protein>